<dbReference type="Proteomes" id="UP000034889">
    <property type="component" value="Unassembled WGS sequence"/>
</dbReference>
<comment type="caution">
    <text evidence="1">The sequence shown here is derived from an EMBL/GenBank/DDBJ whole genome shotgun (WGS) entry which is preliminary data.</text>
</comment>
<proteinExistence type="predicted"/>
<gene>
    <name evidence="1" type="ORF">UW74_C0034G0004</name>
</gene>
<evidence type="ECO:0000313" key="1">
    <source>
        <dbReference type="EMBL" id="KKT77749.1"/>
    </source>
</evidence>
<sequence>MGLELAVLALCFAYFLSWVISDFRIQDADYNLNLWIAAHPGIWPGEYENGRELVQHCMRACMARRFFPTRVNLDEKLMELRSLLGPREKVQHGFVLLIKIE</sequence>
<name>A0A0G1N0N0_9BACT</name>
<reference evidence="1 2" key="1">
    <citation type="journal article" date="2015" name="Nature">
        <title>rRNA introns, odd ribosomes, and small enigmatic genomes across a large radiation of phyla.</title>
        <authorList>
            <person name="Brown C.T."/>
            <person name="Hug L.A."/>
            <person name="Thomas B.C."/>
            <person name="Sharon I."/>
            <person name="Castelle C.J."/>
            <person name="Singh A."/>
            <person name="Wilkins M.J."/>
            <person name="Williams K.H."/>
            <person name="Banfield J.F."/>
        </authorList>
    </citation>
    <scope>NUCLEOTIDE SEQUENCE [LARGE SCALE GENOMIC DNA]</scope>
</reference>
<dbReference type="AlphaFoldDB" id="A0A0G1N0N0"/>
<protein>
    <submittedName>
        <fullName evidence="1">Uncharacterized protein</fullName>
    </submittedName>
</protein>
<organism evidence="1 2">
    <name type="scientific">Candidatus Giovannonibacteria bacterium GW2011_GWC2_44_8</name>
    <dbReference type="NCBI Taxonomy" id="1618657"/>
    <lineage>
        <taxon>Bacteria</taxon>
        <taxon>Candidatus Giovannoniibacteriota</taxon>
    </lineage>
</organism>
<dbReference type="EMBL" id="LCJM01000034">
    <property type="protein sequence ID" value="KKT77749.1"/>
    <property type="molecule type" value="Genomic_DNA"/>
</dbReference>
<evidence type="ECO:0000313" key="2">
    <source>
        <dbReference type="Proteomes" id="UP000034889"/>
    </source>
</evidence>
<accession>A0A0G1N0N0</accession>